<evidence type="ECO:0000313" key="3">
    <source>
        <dbReference type="Proteomes" id="UP001139353"/>
    </source>
</evidence>
<keyword evidence="1" id="KW-0732">Signal</keyword>
<name>A0A9X2C210_9BURK</name>
<feature type="chain" id="PRO_5040925188" evidence="1">
    <location>
        <begin position="25"/>
        <end position="138"/>
    </location>
</feature>
<dbReference type="Proteomes" id="UP001139353">
    <property type="component" value="Unassembled WGS sequence"/>
</dbReference>
<keyword evidence="3" id="KW-1185">Reference proteome</keyword>
<evidence type="ECO:0000313" key="2">
    <source>
        <dbReference type="EMBL" id="MCK9688772.1"/>
    </source>
</evidence>
<dbReference type="PROSITE" id="PS51257">
    <property type="entry name" value="PROKAR_LIPOPROTEIN"/>
    <property type="match status" value="1"/>
</dbReference>
<sequence length="138" mass="14466">MTPRLAAGLLLPAIVLALAGCAVAPASRCAPGQAAMRAELLYFGTAGPRGTVSPEDWRDFVDEVVTPRFPDGLTAWPANGQWKPAGGAAVREASWVLSIVHRPDAASEAAIAGIAEAYKTRFQQESVLRVSSDACVSF</sequence>
<protein>
    <submittedName>
        <fullName evidence="2">DUF3574 domain-containing protein</fullName>
    </submittedName>
</protein>
<gene>
    <name evidence="2" type="ORF">LPC04_23920</name>
</gene>
<evidence type="ECO:0000256" key="1">
    <source>
        <dbReference type="SAM" id="SignalP"/>
    </source>
</evidence>
<dbReference type="RefSeq" id="WP_275684818.1">
    <property type="nucleotide sequence ID" value="NZ_JAJLJH010000010.1"/>
</dbReference>
<organism evidence="2 3">
    <name type="scientific">Scleromatobacter humisilvae</name>
    <dbReference type="NCBI Taxonomy" id="2897159"/>
    <lineage>
        <taxon>Bacteria</taxon>
        <taxon>Pseudomonadati</taxon>
        <taxon>Pseudomonadota</taxon>
        <taxon>Betaproteobacteria</taxon>
        <taxon>Burkholderiales</taxon>
        <taxon>Sphaerotilaceae</taxon>
        <taxon>Scleromatobacter</taxon>
    </lineage>
</organism>
<dbReference type="InterPro" id="IPR021957">
    <property type="entry name" value="DUF3574"/>
</dbReference>
<reference evidence="2" key="1">
    <citation type="submission" date="2021-11" db="EMBL/GenBank/DDBJ databases">
        <title>BS-T2-15 a new species belonging to the Comamonadaceae family isolated from the soil of a French oak forest.</title>
        <authorList>
            <person name="Mieszkin S."/>
            <person name="Alain K."/>
        </authorList>
    </citation>
    <scope>NUCLEOTIDE SEQUENCE</scope>
    <source>
        <strain evidence="2">BS-T2-15</strain>
    </source>
</reference>
<accession>A0A9X2C210</accession>
<comment type="caution">
    <text evidence="2">The sequence shown here is derived from an EMBL/GenBank/DDBJ whole genome shotgun (WGS) entry which is preliminary data.</text>
</comment>
<proteinExistence type="predicted"/>
<dbReference type="EMBL" id="JAJLJH010000010">
    <property type="protein sequence ID" value="MCK9688772.1"/>
    <property type="molecule type" value="Genomic_DNA"/>
</dbReference>
<feature type="signal peptide" evidence="1">
    <location>
        <begin position="1"/>
        <end position="24"/>
    </location>
</feature>
<dbReference type="Pfam" id="PF12098">
    <property type="entry name" value="DUF3574"/>
    <property type="match status" value="1"/>
</dbReference>
<dbReference type="AlphaFoldDB" id="A0A9X2C210"/>